<reference evidence="2 3" key="1">
    <citation type="journal article" date="2023" name="Plants (Basel)">
        <title>Bridging the Gap: Combining Genomics and Transcriptomics Approaches to Understand Stylosanthes scabra, an Orphan Legume from the Brazilian Caatinga.</title>
        <authorList>
            <person name="Ferreira-Neto J.R.C."/>
            <person name="da Silva M.D."/>
            <person name="Binneck E."/>
            <person name="de Melo N.F."/>
            <person name="da Silva R.H."/>
            <person name="de Melo A.L.T.M."/>
            <person name="Pandolfi V."/>
            <person name="Bustamante F.O."/>
            <person name="Brasileiro-Vidal A.C."/>
            <person name="Benko-Iseppon A.M."/>
        </authorList>
    </citation>
    <scope>NUCLEOTIDE SEQUENCE [LARGE SCALE GENOMIC DNA]</scope>
    <source>
        <tissue evidence="2">Leaves</tissue>
    </source>
</reference>
<feature type="non-terminal residue" evidence="2">
    <location>
        <position position="1"/>
    </location>
</feature>
<evidence type="ECO:0000256" key="1">
    <source>
        <dbReference type="SAM" id="MobiDB-lite"/>
    </source>
</evidence>
<name>A0ABU6RS10_9FABA</name>
<keyword evidence="3" id="KW-1185">Reference proteome</keyword>
<organism evidence="2 3">
    <name type="scientific">Stylosanthes scabra</name>
    <dbReference type="NCBI Taxonomy" id="79078"/>
    <lineage>
        <taxon>Eukaryota</taxon>
        <taxon>Viridiplantae</taxon>
        <taxon>Streptophyta</taxon>
        <taxon>Embryophyta</taxon>
        <taxon>Tracheophyta</taxon>
        <taxon>Spermatophyta</taxon>
        <taxon>Magnoliopsida</taxon>
        <taxon>eudicotyledons</taxon>
        <taxon>Gunneridae</taxon>
        <taxon>Pentapetalae</taxon>
        <taxon>rosids</taxon>
        <taxon>fabids</taxon>
        <taxon>Fabales</taxon>
        <taxon>Fabaceae</taxon>
        <taxon>Papilionoideae</taxon>
        <taxon>50 kb inversion clade</taxon>
        <taxon>dalbergioids sensu lato</taxon>
        <taxon>Dalbergieae</taxon>
        <taxon>Pterocarpus clade</taxon>
        <taxon>Stylosanthes</taxon>
    </lineage>
</organism>
<dbReference type="EMBL" id="JASCZI010031294">
    <property type="protein sequence ID" value="MED6126443.1"/>
    <property type="molecule type" value="Genomic_DNA"/>
</dbReference>
<sequence length="58" mass="5989">ETSNRRTLLLDPALLLSATPGKVLQLSHLAPAVCAGSNTTGSARASPLRSAFSRSGRL</sequence>
<accession>A0ABU6RS10</accession>
<protein>
    <submittedName>
        <fullName evidence="2">Uncharacterized protein</fullName>
    </submittedName>
</protein>
<evidence type="ECO:0000313" key="3">
    <source>
        <dbReference type="Proteomes" id="UP001341840"/>
    </source>
</evidence>
<proteinExistence type="predicted"/>
<dbReference type="Proteomes" id="UP001341840">
    <property type="component" value="Unassembled WGS sequence"/>
</dbReference>
<feature type="region of interest" description="Disordered" evidence="1">
    <location>
        <begin position="36"/>
        <end position="58"/>
    </location>
</feature>
<gene>
    <name evidence="2" type="ORF">PIB30_078494</name>
</gene>
<evidence type="ECO:0000313" key="2">
    <source>
        <dbReference type="EMBL" id="MED6126443.1"/>
    </source>
</evidence>
<comment type="caution">
    <text evidence="2">The sequence shown here is derived from an EMBL/GenBank/DDBJ whole genome shotgun (WGS) entry which is preliminary data.</text>
</comment>